<reference evidence="1" key="1">
    <citation type="submission" date="2021-01" db="EMBL/GenBank/DDBJ databases">
        <title>Whole genome shotgun sequence of Actinocatenispora rupis NBRC 107355.</title>
        <authorList>
            <person name="Komaki H."/>
            <person name="Tamura T."/>
        </authorList>
    </citation>
    <scope>NUCLEOTIDE SEQUENCE</scope>
    <source>
        <strain evidence="1">NBRC 107355</strain>
    </source>
</reference>
<name>A0A8J3JC28_9ACTN</name>
<gene>
    <name evidence="1" type="ORF">Aru02nite_65050</name>
</gene>
<accession>A0A8J3JC28</accession>
<evidence type="ECO:0000313" key="1">
    <source>
        <dbReference type="EMBL" id="GID15616.1"/>
    </source>
</evidence>
<dbReference type="Proteomes" id="UP000612808">
    <property type="component" value="Unassembled WGS sequence"/>
</dbReference>
<dbReference type="RefSeq" id="WP_203664002.1">
    <property type="nucleotide sequence ID" value="NZ_BAAAZM010000001.1"/>
</dbReference>
<proteinExistence type="predicted"/>
<dbReference type="AlphaFoldDB" id="A0A8J3JC28"/>
<keyword evidence="2" id="KW-1185">Reference proteome</keyword>
<evidence type="ECO:0000313" key="2">
    <source>
        <dbReference type="Proteomes" id="UP000612808"/>
    </source>
</evidence>
<organism evidence="1 2">
    <name type="scientific">Actinocatenispora rupis</name>
    <dbReference type="NCBI Taxonomy" id="519421"/>
    <lineage>
        <taxon>Bacteria</taxon>
        <taxon>Bacillati</taxon>
        <taxon>Actinomycetota</taxon>
        <taxon>Actinomycetes</taxon>
        <taxon>Micromonosporales</taxon>
        <taxon>Micromonosporaceae</taxon>
        <taxon>Actinocatenispora</taxon>
    </lineage>
</organism>
<dbReference type="EMBL" id="BOMB01000045">
    <property type="protein sequence ID" value="GID15616.1"/>
    <property type="molecule type" value="Genomic_DNA"/>
</dbReference>
<protein>
    <submittedName>
        <fullName evidence="1">Uncharacterized protein</fullName>
    </submittedName>
</protein>
<comment type="caution">
    <text evidence="1">The sequence shown here is derived from an EMBL/GenBank/DDBJ whole genome shotgun (WGS) entry which is preliminary data.</text>
</comment>
<sequence length="74" mass="8053">MALISGVRPVVGDLVLMPRWLAPSPTWFRVLGVRPPVGAVPGWCHLDGYLILPDGRQRLGSHFVPIAALVVDRS</sequence>